<proteinExistence type="predicted"/>
<dbReference type="Proteomes" id="UP001162501">
    <property type="component" value="Chromosome 11"/>
</dbReference>
<evidence type="ECO:0000313" key="1">
    <source>
        <dbReference type="EMBL" id="CAM9530290.1"/>
    </source>
</evidence>
<gene>
    <name evidence="1" type="ORF">MRATA1EN22A_LOCUS3834</name>
</gene>
<feature type="non-terminal residue" evidence="1">
    <location>
        <position position="73"/>
    </location>
</feature>
<organism evidence="1 2">
    <name type="scientific">Rangifer tarandus platyrhynchus</name>
    <name type="common">Svalbard reindeer</name>
    <dbReference type="NCBI Taxonomy" id="3082113"/>
    <lineage>
        <taxon>Eukaryota</taxon>
        <taxon>Metazoa</taxon>
        <taxon>Chordata</taxon>
        <taxon>Craniata</taxon>
        <taxon>Vertebrata</taxon>
        <taxon>Euteleostomi</taxon>
        <taxon>Mammalia</taxon>
        <taxon>Eutheria</taxon>
        <taxon>Laurasiatheria</taxon>
        <taxon>Artiodactyla</taxon>
        <taxon>Ruminantia</taxon>
        <taxon>Pecora</taxon>
        <taxon>Cervidae</taxon>
        <taxon>Odocoileinae</taxon>
        <taxon>Rangifer</taxon>
    </lineage>
</organism>
<reference evidence="1" key="1">
    <citation type="submission" date="2023-05" db="EMBL/GenBank/DDBJ databases">
        <authorList>
            <consortium name="ELIXIR-Norway"/>
        </authorList>
    </citation>
    <scope>NUCLEOTIDE SEQUENCE</scope>
</reference>
<reference evidence="1" key="2">
    <citation type="submission" date="2025-03" db="EMBL/GenBank/DDBJ databases">
        <authorList>
            <consortium name="ELIXIR-Norway"/>
            <consortium name="Elixir Norway"/>
        </authorList>
    </citation>
    <scope>NUCLEOTIDE SEQUENCE</scope>
</reference>
<sequence length="73" mass="7653">SAGLHAQRSDGGEVCQAGQGEQMTAILAPETNAAAPWQCVQGLVGPSLLVSVHNKVNRLKQPPPVTSLFHQKP</sequence>
<protein>
    <submittedName>
        <fullName evidence="1">Uncharacterized protein</fullName>
    </submittedName>
</protein>
<dbReference type="EMBL" id="OX596095">
    <property type="protein sequence ID" value="CAM9530290.1"/>
    <property type="molecule type" value="Genomic_DNA"/>
</dbReference>
<evidence type="ECO:0000313" key="2">
    <source>
        <dbReference type="Proteomes" id="UP001162501"/>
    </source>
</evidence>
<name>A0AC59YAL2_RANTA</name>
<accession>A0AC59YAL2</accession>
<feature type="non-terminal residue" evidence="1">
    <location>
        <position position="1"/>
    </location>
</feature>